<dbReference type="SMART" id="SM01043">
    <property type="entry name" value="BTAD"/>
    <property type="match status" value="1"/>
</dbReference>
<dbReference type="GO" id="GO:0003677">
    <property type="term" value="F:DNA binding"/>
    <property type="evidence" value="ECO:0007669"/>
    <property type="project" value="UniProtKB-KW"/>
</dbReference>
<dbReference type="InterPro" id="IPR011990">
    <property type="entry name" value="TPR-like_helical_dom_sf"/>
</dbReference>
<proteinExistence type="inferred from homology"/>
<evidence type="ECO:0000313" key="8">
    <source>
        <dbReference type="Proteomes" id="UP000660339"/>
    </source>
</evidence>
<gene>
    <name evidence="7" type="ORF">Cme02nite_01330</name>
</gene>
<dbReference type="EMBL" id="BONJ01000001">
    <property type="protein sequence ID" value="GIG11801.1"/>
    <property type="molecule type" value="Genomic_DNA"/>
</dbReference>
<organism evidence="7 8">
    <name type="scientific">Catellatospora methionotrophica</name>
    <dbReference type="NCBI Taxonomy" id="121620"/>
    <lineage>
        <taxon>Bacteria</taxon>
        <taxon>Bacillati</taxon>
        <taxon>Actinomycetota</taxon>
        <taxon>Actinomycetes</taxon>
        <taxon>Micromonosporales</taxon>
        <taxon>Micromonosporaceae</taxon>
        <taxon>Catellatospora</taxon>
    </lineage>
</organism>
<dbReference type="InterPro" id="IPR005158">
    <property type="entry name" value="BTAD"/>
</dbReference>
<evidence type="ECO:0000259" key="5">
    <source>
        <dbReference type="SMART" id="SM00862"/>
    </source>
</evidence>
<dbReference type="SUPFAM" id="SSF46894">
    <property type="entry name" value="C-terminal effector domain of the bipartite response regulators"/>
    <property type="match status" value="1"/>
</dbReference>
<keyword evidence="3" id="KW-0238">DNA-binding</keyword>
<name>A0A8J3PE57_9ACTN</name>
<evidence type="ECO:0000256" key="4">
    <source>
        <dbReference type="ARBA" id="ARBA00023163"/>
    </source>
</evidence>
<dbReference type="PANTHER" id="PTHR35807:SF1">
    <property type="entry name" value="TRANSCRIPTIONAL REGULATOR REDD"/>
    <property type="match status" value="1"/>
</dbReference>
<feature type="domain" description="OmpR/PhoB-type" evidence="5">
    <location>
        <begin position="21"/>
        <end position="96"/>
    </location>
</feature>
<dbReference type="SUPFAM" id="SSF48452">
    <property type="entry name" value="TPR-like"/>
    <property type="match status" value="1"/>
</dbReference>
<protein>
    <recommendedName>
        <fullName evidence="9">SARP family transcriptional regulator</fullName>
    </recommendedName>
</protein>
<dbReference type="Gene3D" id="1.25.40.10">
    <property type="entry name" value="Tetratricopeptide repeat domain"/>
    <property type="match status" value="1"/>
</dbReference>
<sequence>MGTVMEIRMLGPLEVLAGGRGVAFGGVRQQQIMAMLLAHSDRWVGVSRLVDCLWPDDPPATADRQVRNCAASLRRTLVEAGLAPADLAVGSGGYLLRTVGCEVDRQRFESLVAAARRDRDAGDLPAAAAGFRAADRLWRGPALAGLAEGALAAEALRLEEWRLQAVEDRVAVELDLGLHRVLVPELLSLADAHPGRDRLQCALMVALCRAGSAAGALHAFDRVRSRLSVELGVPPGSALQRARRAILAGVPFGLDDLLPSALAAYAR</sequence>
<evidence type="ECO:0000313" key="7">
    <source>
        <dbReference type="EMBL" id="GIG11801.1"/>
    </source>
</evidence>
<dbReference type="GO" id="GO:0000160">
    <property type="term" value="P:phosphorelay signal transduction system"/>
    <property type="evidence" value="ECO:0007669"/>
    <property type="project" value="InterPro"/>
</dbReference>
<dbReference type="Pfam" id="PF03704">
    <property type="entry name" value="BTAD"/>
    <property type="match status" value="1"/>
</dbReference>
<keyword evidence="2" id="KW-0805">Transcription regulation</keyword>
<dbReference type="InterPro" id="IPR001867">
    <property type="entry name" value="OmpR/PhoB-type_DNA-bd"/>
</dbReference>
<accession>A0A8J3PE57</accession>
<dbReference type="RefSeq" id="WP_166380601.1">
    <property type="nucleotide sequence ID" value="NZ_BAAATT010000011.1"/>
</dbReference>
<comment type="caution">
    <text evidence="7">The sequence shown here is derived from an EMBL/GenBank/DDBJ whole genome shotgun (WGS) entry which is preliminary data.</text>
</comment>
<dbReference type="Proteomes" id="UP000660339">
    <property type="component" value="Unassembled WGS sequence"/>
</dbReference>
<evidence type="ECO:0008006" key="9">
    <source>
        <dbReference type="Google" id="ProtNLM"/>
    </source>
</evidence>
<keyword evidence="8" id="KW-1185">Reference proteome</keyword>
<keyword evidence="4" id="KW-0804">Transcription</keyword>
<dbReference type="CDD" id="cd15831">
    <property type="entry name" value="BTAD"/>
    <property type="match status" value="1"/>
</dbReference>
<dbReference type="InterPro" id="IPR016032">
    <property type="entry name" value="Sig_transdc_resp-reg_C-effctor"/>
</dbReference>
<comment type="similarity">
    <text evidence="1">Belongs to the AfsR/DnrI/RedD regulatory family.</text>
</comment>
<evidence type="ECO:0000256" key="2">
    <source>
        <dbReference type="ARBA" id="ARBA00023015"/>
    </source>
</evidence>
<dbReference type="InterPro" id="IPR036388">
    <property type="entry name" value="WH-like_DNA-bd_sf"/>
</dbReference>
<evidence type="ECO:0000256" key="3">
    <source>
        <dbReference type="ARBA" id="ARBA00023125"/>
    </source>
</evidence>
<evidence type="ECO:0000259" key="6">
    <source>
        <dbReference type="SMART" id="SM01043"/>
    </source>
</evidence>
<feature type="domain" description="Bacterial transcriptional activator" evidence="6">
    <location>
        <begin position="103"/>
        <end position="247"/>
    </location>
</feature>
<reference evidence="7" key="1">
    <citation type="submission" date="2021-01" db="EMBL/GenBank/DDBJ databases">
        <title>Whole genome shotgun sequence of Catellatospora methionotrophica NBRC 14553.</title>
        <authorList>
            <person name="Komaki H."/>
            <person name="Tamura T."/>
        </authorList>
    </citation>
    <scope>NUCLEOTIDE SEQUENCE</scope>
    <source>
        <strain evidence="7">NBRC 14553</strain>
    </source>
</reference>
<dbReference type="PANTHER" id="PTHR35807">
    <property type="entry name" value="TRANSCRIPTIONAL REGULATOR REDD-RELATED"/>
    <property type="match status" value="1"/>
</dbReference>
<dbReference type="SMART" id="SM00862">
    <property type="entry name" value="Trans_reg_C"/>
    <property type="match status" value="1"/>
</dbReference>
<dbReference type="GO" id="GO:0006355">
    <property type="term" value="P:regulation of DNA-templated transcription"/>
    <property type="evidence" value="ECO:0007669"/>
    <property type="project" value="InterPro"/>
</dbReference>
<dbReference type="AlphaFoldDB" id="A0A8J3PE57"/>
<dbReference type="InterPro" id="IPR051677">
    <property type="entry name" value="AfsR-DnrI-RedD_regulator"/>
</dbReference>
<evidence type="ECO:0000256" key="1">
    <source>
        <dbReference type="ARBA" id="ARBA00005820"/>
    </source>
</evidence>
<dbReference type="Gene3D" id="1.10.10.10">
    <property type="entry name" value="Winged helix-like DNA-binding domain superfamily/Winged helix DNA-binding domain"/>
    <property type="match status" value="1"/>
</dbReference>